<name>A0AAW8JF16_9GAMM</name>
<evidence type="ECO:0000313" key="4">
    <source>
        <dbReference type="Proteomes" id="UP001243844"/>
    </source>
</evidence>
<protein>
    <submittedName>
        <fullName evidence="3">Lysozyme inhibitor LprI family protein</fullName>
    </submittedName>
</protein>
<dbReference type="Pfam" id="PF07007">
    <property type="entry name" value="LprI"/>
    <property type="match status" value="1"/>
</dbReference>
<feature type="chain" id="PRO_5043577934" evidence="1">
    <location>
        <begin position="20"/>
        <end position="118"/>
    </location>
</feature>
<dbReference type="Proteomes" id="UP001243844">
    <property type="component" value="Unassembled WGS sequence"/>
</dbReference>
<evidence type="ECO:0000259" key="2">
    <source>
        <dbReference type="Pfam" id="PF07007"/>
    </source>
</evidence>
<comment type="caution">
    <text evidence="3">The sequence shown here is derived from an EMBL/GenBank/DDBJ whole genome shotgun (WGS) entry which is preliminary data.</text>
</comment>
<evidence type="ECO:0000313" key="3">
    <source>
        <dbReference type="EMBL" id="MDQ8937195.1"/>
    </source>
</evidence>
<dbReference type="EMBL" id="JAVIDL010000056">
    <property type="protein sequence ID" value="MDQ8937195.1"/>
    <property type="molecule type" value="Genomic_DNA"/>
</dbReference>
<organism evidence="3 4">
    <name type="scientific">Acinetobacter rudis</name>
    <dbReference type="NCBI Taxonomy" id="632955"/>
    <lineage>
        <taxon>Bacteria</taxon>
        <taxon>Pseudomonadati</taxon>
        <taxon>Pseudomonadota</taxon>
        <taxon>Gammaproteobacteria</taxon>
        <taxon>Moraxellales</taxon>
        <taxon>Moraxellaceae</taxon>
        <taxon>Acinetobacter</taxon>
    </lineage>
</organism>
<dbReference type="RefSeq" id="WP_308982174.1">
    <property type="nucleotide sequence ID" value="NZ_JAVIDL010000056.1"/>
</dbReference>
<evidence type="ECO:0000256" key="1">
    <source>
        <dbReference type="SAM" id="SignalP"/>
    </source>
</evidence>
<sequence length="118" mass="13400">MKKLFLLPLLVLAYSNAHAECQTNNVYSDIACYEKQLKADKSELNKIYNGFYASLDDEGKLVLNESQKAWTDYREKECNGLMPYFSSQSLGAGNYLNTLSCVANKTAERIKELQGYLH</sequence>
<dbReference type="InterPro" id="IPR009739">
    <property type="entry name" value="LprI-like_N"/>
</dbReference>
<reference evidence="3" key="1">
    <citation type="submission" date="2023-08" db="EMBL/GenBank/DDBJ databases">
        <title>Emergence of clinically-relevant ST2 carbapenem-resistant Acinetobacter baumannii strains in hospital sewages in Zhejiang, East of China.</title>
        <authorList>
            <person name="Kaichao C."/>
            <person name="Zhang R."/>
        </authorList>
    </citation>
    <scope>NUCLEOTIDE SEQUENCE</scope>
    <source>
        <strain evidence="3">M-RB-37</strain>
    </source>
</reference>
<accession>A0AAW8JF16</accession>
<dbReference type="Gene3D" id="1.20.1270.180">
    <property type="match status" value="1"/>
</dbReference>
<feature type="domain" description="Lysozyme inhibitor LprI-like N-terminal" evidence="2">
    <location>
        <begin position="30"/>
        <end position="113"/>
    </location>
</feature>
<gene>
    <name evidence="3" type="ORF">RFH47_15885</name>
</gene>
<dbReference type="AlphaFoldDB" id="A0AAW8JF16"/>
<keyword evidence="1" id="KW-0732">Signal</keyword>
<feature type="signal peptide" evidence="1">
    <location>
        <begin position="1"/>
        <end position="19"/>
    </location>
</feature>
<proteinExistence type="predicted"/>